<reference evidence="1 2" key="1">
    <citation type="submission" date="2016-06" db="EMBL/GenBank/DDBJ databases">
        <title>Evolution of pathogenesis and genome organization in the Tremellales.</title>
        <authorList>
            <person name="Cuomo C."/>
            <person name="Litvintseva A."/>
            <person name="Heitman J."/>
            <person name="Chen Y."/>
            <person name="Sun S."/>
            <person name="Springer D."/>
            <person name="Dromer F."/>
            <person name="Young S."/>
            <person name="Zeng Q."/>
            <person name="Chapman S."/>
            <person name="Gujja S."/>
            <person name="Saif S."/>
            <person name="Birren B."/>
        </authorList>
    </citation>
    <scope>NUCLEOTIDE SEQUENCE [LARGE SCALE GENOMIC DNA]</scope>
    <source>
        <strain evidence="1 2">CBS 6039</strain>
    </source>
</reference>
<dbReference type="EMBL" id="AWGJ01000002">
    <property type="protein sequence ID" value="ODN83726.1"/>
    <property type="molecule type" value="Genomic_DNA"/>
</dbReference>
<keyword evidence="2" id="KW-1185">Reference proteome</keyword>
<organism evidence="1 2">
    <name type="scientific">Cryptococcus amylolentus CBS 6039</name>
    <dbReference type="NCBI Taxonomy" id="1295533"/>
    <lineage>
        <taxon>Eukaryota</taxon>
        <taxon>Fungi</taxon>
        <taxon>Dikarya</taxon>
        <taxon>Basidiomycota</taxon>
        <taxon>Agaricomycotina</taxon>
        <taxon>Tremellomycetes</taxon>
        <taxon>Tremellales</taxon>
        <taxon>Cryptococcaceae</taxon>
        <taxon>Cryptococcus</taxon>
    </lineage>
</organism>
<protein>
    <submittedName>
        <fullName evidence="1">Uncharacterized protein</fullName>
    </submittedName>
</protein>
<dbReference type="Proteomes" id="UP000094065">
    <property type="component" value="Unassembled WGS sequence"/>
</dbReference>
<dbReference type="AlphaFoldDB" id="A0A1E3I7B9"/>
<gene>
    <name evidence="1" type="ORF">L202_01819</name>
</gene>
<dbReference type="RefSeq" id="XP_018997726.1">
    <property type="nucleotide sequence ID" value="XM_019135299.1"/>
</dbReference>
<evidence type="ECO:0000313" key="1">
    <source>
        <dbReference type="EMBL" id="ODN83726.1"/>
    </source>
</evidence>
<dbReference type="OrthoDB" id="2584121at2759"/>
<sequence>MGTEGLIGYILRNKQRKAMYNQWDSYPRGQGYAIALFISRLSHEQAKEMADLVENIEWIEDMTVDIPKDIQKRYLAFDGIWKHKHPYGGPEHWHDEWAWNPKLSEKEKSQIIEEEIEEARKMLEGLPSKEGYEVLRDNMRDDYYVENIDNWFGVLAGADLGHRALRFIQEGKLKHLIDMTGYTEMECDWSYYIDFDHEKMEVWLGSSRLVREVTFDTLREDPEYMCKADFSLWHGEKTKEKRRRKTNKPRSHY</sequence>
<proteinExistence type="predicted"/>
<comment type="caution">
    <text evidence="1">The sequence shown here is derived from an EMBL/GenBank/DDBJ whole genome shotgun (WGS) entry which is preliminary data.</text>
</comment>
<dbReference type="GeneID" id="30153128"/>
<accession>A0A1E3I7B9</accession>
<name>A0A1E3I7B9_9TREE</name>
<evidence type="ECO:0000313" key="2">
    <source>
        <dbReference type="Proteomes" id="UP000094065"/>
    </source>
</evidence>